<comment type="caution">
    <text evidence="1">The sequence shown here is derived from an EMBL/GenBank/DDBJ whole genome shotgun (WGS) entry which is preliminary data.</text>
</comment>
<proteinExistence type="predicted"/>
<gene>
    <name evidence="1" type="ORF">V6N12_007314</name>
</gene>
<evidence type="ECO:0008006" key="3">
    <source>
        <dbReference type="Google" id="ProtNLM"/>
    </source>
</evidence>
<accession>A0ABR2F1D2</accession>
<reference evidence="1 2" key="1">
    <citation type="journal article" date="2024" name="G3 (Bethesda)">
        <title>Genome assembly of Hibiscus sabdariffa L. provides insights into metabolisms of medicinal natural products.</title>
        <authorList>
            <person name="Kim T."/>
        </authorList>
    </citation>
    <scope>NUCLEOTIDE SEQUENCE [LARGE SCALE GENOMIC DNA]</scope>
    <source>
        <strain evidence="1">TK-2024</strain>
        <tissue evidence="1">Old leaves</tissue>
    </source>
</reference>
<name>A0ABR2F1D2_9ROSI</name>
<dbReference type="Proteomes" id="UP001472677">
    <property type="component" value="Unassembled WGS sequence"/>
</dbReference>
<organism evidence="1 2">
    <name type="scientific">Hibiscus sabdariffa</name>
    <name type="common">roselle</name>
    <dbReference type="NCBI Taxonomy" id="183260"/>
    <lineage>
        <taxon>Eukaryota</taxon>
        <taxon>Viridiplantae</taxon>
        <taxon>Streptophyta</taxon>
        <taxon>Embryophyta</taxon>
        <taxon>Tracheophyta</taxon>
        <taxon>Spermatophyta</taxon>
        <taxon>Magnoliopsida</taxon>
        <taxon>eudicotyledons</taxon>
        <taxon>Gunneridae</taxon>
        <taxon>Pentapetalae</taxon>
        <taxon>rosids</taxon>
        <taxon>malvids</taxon>
        <taxon>Malvales</taxon>
        <taxon>Malvaceae</taxon>
        <taxon>Malvoideae</taxon>
        <taxon>Hibiscus</taxon>
    </lineage>
</organism>
<sequence>MSCENAQLRLSFGDSDLVFDSAILSIWLNWNALVFGSSVEGWTSVLDRSRWLFTSTMEALVKSMASTHARTAIVLGDVTWCLPAKGWVKVNSDGAHNPRNGYASCGVVIRDHTGP</sequence>
<dbReference type="EMBL" id="JBBPBM010000009">
    <property type="protein sequence ID" value="KAK8568772.1"/>
    <property type="molecule type" value="Genomic_DNA"/>
</dbReference>
<evidence type="ECO:0000313" key="2">
    <source>
        <dbReference type="Proteomes" id="UP001472677"/>
    </source>
</evidence>
<protein>
    <recommendedName>
        <fullName evidence="3">RNase H type-1 domain-containing protein</fullName>
    </recommendedName>
</protein>
<evidence type="ECO:0000313" key="1">
    <source>
        <dbReference type="EMBL" id="KAK8568772.1"/>
    </source>
</evidence>
<keyword evidence="2" id="KW-1185">Reference proteome</keyword>